<keyword evidence="2 7" id="KW-0813">Transport</keyword>
<gene>
    <name evidence="9" type="ORF">E1B25_18790</name>
</gene>
<keyword evidence="6 7" id="KW-0472">Membrane</keyword>
<comment type="caution">
    <text evidence="9">The sequence shown here is derived from an EMBL/GenBank/DDBJ whole genome shotgun (WGS) entry which is preliminary data.</text>
</comment>
<dbReference type="GO" id="GO:0055085">
    <property type="term" value="P:transmembrane transport"/>
    <property type="evidence" value="ECO:0007669"/>
    <property type="project" value="InterPro"/>
</dbReference>
<dbReference type="PROSITE" id="PS50928">
    <property type="entry name" value="ABC_TM1"/>
    <property type="match status" value="1"/>
</dbReference>
<feature type="transmembrane region" description="Helical" evidence="7">
    <location>
        <begin position="83"/>
        <end position="105"/>
    </location>
</feature>
<comment type="similarity">
    <text evidence="7">Belongs to the binding-protein-dependent transport system permease family.</text>
</comment>
<dbReference type="AlphaFoldDB" id="A0A4R5EJZ0"/>
<dbReference type="PANTHER" id="PTHR30151">
    <property type="entry name" value="ALKANE SULFONATE ABC TRANSPORTER-RELATED, MEMBRANE SUBUNIT"/>
    <property type="match status" value="1"/>
</dbReference>
<feature type="transmembrane region" description="Helical" evidence="7">
    <location>
        <begin position="172"/>
        <end position="192"/>
    </location>
</feature>
<feature type="transmembrane region" description="Helical" evidence="7">
    <location>
        <begin position="204"/>
        <end position="226"/>
    </location>
</feature>
<evidence type="ECO:0000256" key="6">
    <source>
        <dbReference type="ARBA" id="ARBA00023136"/>
    </source>
</evidence>
<dbReference type="CDD" id="cd06261">
    <property type="entry name" value="TM_PBP2"/>
    <property type="match status" value="1"/>
</dbReference>
<dbReference type="Pfam" id="PF00528">
    <property type="entry name" value="BPD_transp_1"/>
    <property type="match status" value="1"/>
</dbReference>
<dbReference type="Gene3D" id="1.10.3720.10">
    <property type="entry name" value="MetI-like"/>
    <property type="match status" value="1"/>
</dbReference>
<dbReference type="EMBL" id="SMFP01000017">
    <property type="protein sequence ID" value="TDE34784.1"/>
    <property type="molecule type" value="Genomic_DNA"/>
</dbReference>
<feature type="transmembrane region" description="Helical" evidence="7">
    <location>
        <begin position="117"/>
        <end position="136"/>
    </location>
</feature>
<dbReference type="GO" id="GO:0005886">
    <property type="term" value="C:plasma membrane"/>
    <property type="evidence" value="ECO:0007669"/>
    <property type="project" value="UniProtKB-SubCell"/>
</dbReference>
<evidence type="ECO:0000259" key="8">
    <source>
        <dbReference type="PROSITE" id="PS50928"/>
    </source>
</evidence>
<evidence type="ECO:0000313" key="10">
    <source>
        <dbReference type="Proteomes" id="UP000294662"/>
    </source>
</evidence>
<evidence type="ECO:0000256" key="7">
    <source>
        <dbReference type="RuleBase" id="RU363032"/>
    </source>
</evidence>
<dbReference type="Proteomes" id="UP000294662">
    <property type="component" value="Unassembled WGS sequence"/>
</dbReference>
<organism evidence="9 10">
    <name type="scientific">Antarcticimicrobium sediminis</name>
    <dbReference type="NCBI Taxonomy" id="2546227"/>
    <lineage>
        <taxon>Bacteria</taxon>
        <taxon>Pseudomonadati</taxon>
        <taxon>Pseudomonadota</taxon>
        <taxon>Alphaproteobacteria</taxon>
        <taxon>Rhodobacterales</taxon>
        <taxon>Paracoccaceae</taxon>
        <taxon>Antarcticimicrobium</taxon>
    </lineage>
</organism>
<accession>A0A4R5EJZ0</accession>
<comment type="subcellular location">
    <subcellularLocation>
        <location evidence="1 7">Cell membrane</location>
        <topology evidence="1 7">Multi-pass membrane protein</topology>
    </subcellularLocation>
</comment>
<protein>
    <submittedName>
        <fullName evidence="9">ABC transporter permease</fullName>
    </submittedName>
</protein>
<keyword evidence="10" id="KW-1185">Reference proteome</keyword>
<dbReference type="SUPFAM" id="SSF161098">
    <property type="entry name" value="MetI-like"/>
    <property type="match status" value="1"/>
</dbReference>
<feature type="transmembrane region" description="Helical" evidence="7">
    <location>
        <begin position="238"/>
        <end position="259"/>
    </location>
</feature>
<evidence type="ECO:0000256" key="2">
    <source>
        <dbReference type="ARBA" id="ARBA00022448"/>
    </source>
</evidence>
<keyword evidence="3" id="KW-1003">Cell membrane</keyword>
<keyword evidence="5 7" id="KW-1133">Transmembrane helix</keyword>
<evidence type="ECO:0000256" key="5">
    <source>
        <dbReference type="ARBA" id="ARBA00022989"/>
    </source>
</evidence>
<name>A0A4R5EJZ0_9RHOB</name>
<evidence type="ECO:0000256" key="4">
    <source>
        <dbReference type="ARBA" id="ARBA00022692"/>
    </source>
</evidence>
<dbReference type="RefSeq" id="WP_132831127.1">
    <property type="nucleotide sequence ID" value="NZ_SMFP01000017.1"/>
</dbReference>
<feature type="domain" description="ABC transmembrane type-1" evidence="8">
    <location>
        <begin position="76"/>
        <end position="260"/>
    </location>
</feature>
<reference evidence="9 10" key="1">
    <citation type="submission" date="2019-03" db="EMBL/GenBank/DDBJ databases">
        <authorList>
            <person name="Zhang S."/>
        </authorList>
    </citation>
    <scope>NUCLEOTIDE SEQUENCE [LARGE SCALE GENOMIC DNA]</scope>
    <source>
        <strain evidence="9 10">S4J41</strain>
    </source>
</reference>
<dbReference type="OrthoDB" id="9799271at2"/>
<feature type="transmembrane region" description="Helical" evidence="7">
    <location>
        <begin position="142"/>
        <end position="160"/>
    </location>
</feature>
<dbReference type="PANTHER" id="PTHR30151:SF0">
    <property type="entry name" value="ABC TRANSPORTER PERMEASE PROTEIN MJ0413-RELATED"/>
    <property type="match status" value="1"/>
</dbReference>
<feature type="transmembrane region" description="Helical" evidence="7">
    <location>
        <begin position="25"/>
        <end position="49"/>
    </location>
</feature>
<evidence type="ECO:0000256" key="3">
    <source>
        <dbReference type="ARBA" id="ARBA00022475"/>
    </source>
</evidence>
<evidence type="ECO:0000313" key="9">
    <source>
        <dbReference type="EMBL" id="TDE34784.1"/>
    </source>
</evidence>
<dbReference type="InterPro" id="IPR035906">
    <property type="entry name" value="MetI-like_sf"/>
</dbReference>
<sequence>MRQKISTGRKPKFLQVRVSVPRRQMLISAIGVWVVFFGIWILATSLHWVNPLLVPAPGDVLGATVRLFANGFGSDVLISMMRVLVSFTLACLVAIPLGVAMGAFPAVDAILAPFVSAWRYLPAPSFIPILLMWFGTGEAPKLALLFLGVIFFLITLIADHTKEIRKELIETALTLGAGRWATVFGVMLPAVAPNILTAMRQMLAVVWTYLVIAEIVASTTGIGAMMMRARRFLHTDEILSGIIVIGVMGLIFDKVFAILHRRLFPYLQEVR</sequence>
<keyword evidence="4 7" id="KW-0812">Transmembrane</keyword>
<evidence type="ECO:0000256" key="1">
    <source>
        <dbReference type="ARBA" id="ARBA00004651"/>
    </source>
</evidence>
<proteinExistence type="inferred from homology"/>
<dbReference type="InterPro" id="IPR000515">
    <property type="entry name" value="MetI-like"/>
</dbReference>